<feature type="compositionally biased region" description="Low complexity" evidence="1">
    <location>
        <begin position="61"/>
        <end position="74"/>
    </location>
</feature>
<dbReference type="EMBL" id="KZ302198">
    <property type="protein sequence ID" value="PFH46396.1"/>
    <property type="molecule type" value="Genomic_DNA"/>
</dbReference>
<proteinExistence type="predicted"/>
<organism evidence="2 3">
    <name type="scientific">Amanita thiersii Skay4041</name>
    <dbReference type="NCBI Taxonomy" id="703135"/>
    <lineage>
        <taxon>Eukaryota</taxon>
        <taxon>Fungi</taxon>
        <taxon>Dikarya</taxon>
        <taxon>Basidiomycota</taxon>
        <taxon>Agaricomycotina</taxon>
        <taxon>Agaricomycetes</taxon>
        <taxon>Agaricomycetidae</taxon>
        <taxon>Agaricales</taxon>
        <taxon>Pluteineae</taxon>
        <taxon>Amanitaceae</taxon>
        <taxon>Amanita</taxon>
    </lineage>
</organism>
<feature type="compositionally biased region" description="Low complexity" evidence="1">
    <location>
        <begin position="235"/>
        <end position="264"/>
    </location>
</feature>
<feature type="compositionally biased region" description="Low complexity" evidence="1">
    <location>
        <begin position="20"/>
        <end position="33"/>
    </location>
</feature>
<protein>
    <submittedName>
        <fullName evidence="2">Uncharacterized protein</fullName>
    </submittedName>
</protein>
<feature type="region of interest" description="Disordered" evidence="1">
    <location>
        <begin position="626"/>
        <end position="646"/>
    </location>
</feature>
<feature type="compositionally biased region" description="Acidic residues" evidence="1">
    <location>
        <begin position="504"/>
        <end position="519"/>
    </location>
</feature>
<gene>
    <name evidence="2" type="ORF">AMATHDRAFT_69969</name>
</gene>
<dbReference type="OrthoDB" id="3048996at2759"/>
<feature type="compositionally biased region" description="Basic and acidic residues" evidence="1">
    <location>
        <begin position="389"/>
        <end position="408"/>
    </location>
</feature>
<evidence type="ECO:0000256" key="1">
    <source>
        <dbReference type="SAM" id="MobiDB-lite"/>
    </source>
</evidence>
<feature type="compositionally biased region" description="Polar residues" evidence="1">
    <location>
        <begin position="626"/>
        <end position="638"/>
    </location>
</feature>
<dbReference type="AlphaFoldDB" id="A0A2A9NF60"/>
<feature type="compositionally biased region" description="Basic and acidic residues" evidence="1">
    <location>
        <begin position="34"/>
        <end position="47"/>
    </location>
</feature>
<feature type="compositionally biased region" description="Basic residues" evidence="1">
    <location>
        <begin position="415"/>
        <end position="425"/>
    </location>
</feature>
<feature type="region of interest" description="Disordered" evidence="1">
    <location>
        <begin position="352"/>
        <end position="449"/>
    </location>
</feature>
<keyword evidence="3" id="KW-1185">Reference proteome</keyword>
<dbReference type="Proteomes" id="UP000242287">
    <property type="component" value="Unassembled WGS sequence"/>
</dbReference>
<feature type="compositionally biased region" description="Polar residues" evidence="1">
    <location>
        <begin position="364"/>
        <end position="375"/>
    </location>
</feature>
<reference evidence="2 3" key="1">
    <citation type="submission" date="2014-02" db="EMBL/GenBank/DDBJ databases">
        <title>Transposable element dynamics among asymbiotic and ectomycorrhizal Amanita fungi.</title>
        <authorList>
            <consortium name="DOE Joint Genome Institute"/>
            <person name="Hess J."/>
            <person name="Skrede I."/>
            <person name="Wolfe B."/>
            <person name="LaButti K."/>
            <person name="Ohm R.A."/>
            <person name="Grigoriev I.V."/>
            <person name="Pringle A."/>
        </authorList>
    </citation>
    <scope>NUCLEOTIDE SEQUENCE [LARGE SCALE GENOMIC DNA]</scope>
    <source>
        <strain evidence="2 3">SKay4041</strain>
    </source>
</reference>
<sequence length="646" mass="70744">MQTAYSAYSLPPPYTPFVPSYASTASSSSSSSSWRDHERHSSTRKPDISISTSVQDDSDLKSISSCHSSSTNHSARSHKTTRSNTLKMAIGTADDAKHHKPAKTTRRAKCPPEFLEEIAGGGVLEGFRTRAKCKFRIVAGTEAEEIFEKFVGKLEATHVEEGSGVNKSPVHEPRLLNNPVVFAIRITDAGRKVVDYYMTWRGKIPRIQDHKDRRLSFLDDEFRRVARSLDKYYKQASTAGSAGSSRSQRSSLIVEPSSKAPSSPKTRKSPPSPISVPPPVQQQPEPPQTSGDRDRPVSATSSVISLPLLNMMRNVPFGNRLPLRVTNPDNASIMSDTETTPTATRILETITETAEMKTAVPKSESPTAVESSQQRDSVETRTKGRHRTRSSEEKRKGSRRSSDKRAPDAEEGSPAKRHSSSRRHKSQDDYSSKHSPKHRHRDRKDSDEASEFTIALLDDKLEKSWHGLDLPETETPRAITTFLDSPWTGPLAHSSGTYFYSRPEDDESDDDDDDDDEWEDNYPVVVVPPAFNKSPVIPTTMEQGHKFPSPAPPVARALSYSGSVSNASVISATNSTGGGSLGGGGGGGVLASPSSVVSYRTAFTYPTHQSSPYVPAWINARHLSTPETPVSRLQSPLSYHSGGSPY</sequence>
<feature type="region of interest" description="Disordered" evidence="1">
    <location>
        <begin position="235"/>
        <end position="298"/>
    </location>
</feature>
<evidence type="ECO:0000313" key="3">
    <source>
        <dbReference type="Proteomes" id="UP000242287"/>
    </source>
</evidence>
<evidence type="ECO:0000313" key="2">
    <source>
        <dbReference type="EMBL" id="PFH46396.1"/>
    </source>
</evidence>
<feature type="region of interest" description="Disordered" evidence="1">
    <location>
        <begin position="19"/>
        <end position="83"/>
    </location>
</feature>
<feature type="region of interest" description="Disordered" evidence="1">
    <location>
        <begin position="493"/>
        <end position="519"/>
    </location>
</feature>
<accession>A0A2A9NF60</accession>
<name>A0A2A9NF60_9AGAR</name>
<feature type="compositionally biased region" description="Pro residues" evidence="1">
    <location>
        <begin position="270"/>
        <end position="287"/>
    </location>
</feature>